<dbReference type="InterPro" id="IPR058192">
    <property type="entry name" value="WHD_ROQ1-like"/>
</dbReference>
<dbReference type="InterPro" id="IPR027417">
    <property type="entry name" value="P-loop_NTPase"/>
</dbReference>
<dbReference type="EMBL" id="JAHRHJ020000008">
    <property type="protein sequence ID" value="KAH9304440.1"/>
    <property type="molecule type" value="Genomic_DNA"/>
</dbReference>
<dbReference type="Gene3D" id="3.40.50.300">
    <property type="entry name" value="P-loop containing nucleotide triphosphate hydrolases"/>
    <property type="match status" value="1"/>
</dbReference>
<name>A0AA38CPM7_TAXCH</name>
<dbReference type="Pfam" id="PF00931">
    <property type="entry name" value="NB-ARC"/>
    <property type="match status" value="1"/>
</dbReference>
<dbReference type="InterPro" id="IPR003593">
    <property type="entry name" value="AAA+_ATPase"/>
</dbReference>
<dbReference type="AlphaFoldDB" id="A0AA38CPM7"/>
<proteinExistence type="predicted"/>
<evidence type="ECO:0000313" key="5">
    <source>
        <dbReference type="Proteomes" id="UP000824469"/>
    </source>
</evidence>
<dbReference type="GO" id="GO:0043531">
    <property type="term" value="F:ADP binding"/>
    <property type="evidence" value="ECO:0007669"/>
    <property type="project" value="InterPro"/>
</dbReference>
<reference evidence="4 5" key="1">
    <citation type="journal article" date="2021" name="Nat. Plants">
        <title>The Taxus genome provides insights into paclitaxel biosynthesis.</title>
        <authorList>
            <person name="Xiong X."/>
            <person name="Gou J."/>
            <person name="Liao Q."/>
            <person name="Li Y."/>
            <person name="Zhou Q."/>
            <person name="Bi G."/>
            <person name="Li C."/>
            <person name="Du R."/>
            <person name="Wang X."/>
            <person name="Sun T."/>
            <person name="Guo L."/>
            <person name="Liang H."/>
            <person name="Lu P."/>
            <person name="Wu Y."/>
            <person name="Zhang Z."/>
            <person name="Ro D.K."/>
            <person name="Shang Y."/>
            <person name="Huang S."/>
            <person name="Yan J."/>
        </authorList>
    </citation>
    <scope>NUCLEOTIDE SEQUENCE [LARGE SCALE GENOMIC DNA]</scope>
    <source>
        <strain evidence="4">Ta-2019</strain>
    </source>
</reference>
<comment type="caution">
    <text evidence="4">The sequence shown here is derived from an EMBL/GenBank/DDBJ whole genome shotgun (WGS) entry which is preliminary data.</text>
</comment>
<keyword evidence="1" id="KW-0433">Leucine-rich repeat</keyword>
<dbReference type="SMART" id="SM00382">
    <property type="entry name" value="AAA"/>
    <property type="match status" value="1"/>
</dbReference>
<accession>A0AA38CPM7</accession>
<dbReference type="Gene3D" id="1.10.8.430">
    <property type="entry name" value="Helical domain of apoptotic protease-activating factors"/>
    <property type="match status" value="1"/>
</dbReference>
<dbReference type="SUPFAM" id="SSF52540">
    <property type="entry name" value="P-loop containing nucleoside triphosphate hydrolases"/>
    <property type="match status" value="1"/>
</dbReference>
<keyword evidence="2" id="KW-0611">Plant defense</keyword>
<evidence type="ECO:0000256" key="1">
    <source>
        <dbReference type="ARBA" id="ARBA00022614"/>
    </source>
</evidence>
<dbReference type="InterPro" id="IPR036390">
    <property type="entry name" value="WH_DNA-bd_sf"/>
</dbReference>
<dbReference type="Gene3D" id="3.40.50.10140">
    <property type="entry name" value="Toll/interleukin-1 receptor homology (TIR) domain"/>
    <property type="match status" value="1"/>
</dbReference>
<evidence type="ECO:0000259" key="3">
    <source>
        <dbReference type="PROSITE" id="PS50104"/>
    </source>
</evidence>
<dbReference type="InterPro" id="IPR000157">
    <property type="entry name" value="TIR_dom"/>
</dbReference>
<evidence type="ECO:0000313" key="4">
    <source>
        <dbReference type="EMBL" id="KAH9304440.1"/>
    </source>
</evidence>
<dbReference type="InterPro" id="IPR032675">
    <property type="entry name" value="LRR_dom_sf"/>
</dbReference>
<dbReference type="Pfam" id="PF23282">
    <property type="entry name" value="WHD_ROQ1"/>
    <property type="match status" value="1"/>
</dbReference>
<organism evidence="4 5">
    <name type="scientific">Taxus chinensis</name>
    <name type="common">Chinese yew</name>
    <name type="synonym">Taxus wallichiana var. chinensis</name>
    <dbReference type="NCBI Taxonomy" id="29808"/>
    <lineage>
        <taxon>Eukaryota</taxon>
        <taxon>Viridiplantae</taxon>
        <taxon>Streptophyta</taxon>
        <taxon>Embryophyta</taxon>
        <taxon>Tracheophyta</taxon>
        <taxon>Spermatophyta</taxon>
        <taxon>Pinopsida</taxon>
        <taxon>Pinidae</taxon>
        <taxon>Conifers II</taxon>
        <taxon>Cupressales</taxon>
        <taxon>Taxaceae</taxon>
        <taxon>Taxus</taxon>
    </lineage>
</organism>
<evidence type="ECO:0000256" key="2">
    <source>
        <dbReference type="ARBA" id="ARBA00022821"/>
    </source>
</evidence>
<dbReference type="Gene3D" id="3.80.10.10">
    <property type="entry name" value="Ribonuclease Inhibitor"/>
    <property type="match status" value="1"/>
</dbReference>
<dbReference type="PANTHER" id="PTHR11017:SF385">
    <property type="entry name" value="DISEASE RESISTANCE PROTEIN (TIR-NBS-LRR CLASS)-RELATED"/>
    <property type="match status" value="1"/>
</dbReference>
<dbReference type="SUPFAM" id="SSF46785">
    <property type="entry name" value="Winged helix' DNA-binding domain"/>
    <property type="match status" value="1"/>
</dbReference>
<dbReference type="InterPro" id="IPR042197">
    <property type="entry name" value="Apaf_helical"/>
</dbReference>
<dbReference type="PRINTS" id="PR00364">
    <property type="entry name" value="DISEASERSIST"/>
</dbReference>
<dbReference type="Pfam" id="PF01582">
    <property type="entry name" value="TIR"/>
    <property type="match status" value="1"/>
</dbReference>
<dbReference type="InterPro" id="IPR002182">
    <property type="entry name" value="NB-ARC"/>
</dbReference>
<dbReference type="Proteomes" id="UP000824469">
    <property type="component" value="Unassembled WGS sequence"/>
</dbReference>
<dbReference type="SUPFAM" id="SSF52058">
    <property type="entry name" value="L domain-like"/>
    <property type="match status" value="1"/>
</dbReference>
<dbReference type="InterPro" id="IPR044974">
    <property type="entry name" value="Disease_R_plants"/>
</dbReference>
<dbReference type="GO" id="GO:0007165">
    <property type="term" value="P:signal transduction"/>
    <property type="evidence" value="ECO:0007669"/>
    <property type="project" value="InterPro"/>
</dbReference>
<dbReference type="GO" id="GO:0006952">
    <property type="term" value="P:defense response"/>
    <property type="evidence" value="ECO:0007669"/>
    <property type="project" value="UniProtKB-KW"/>
</dbReference>
<protein>
    <recommendedName>
        <fullName evidence="3">TIR domain-containing protein</fullName>
    </recommendedName>
</protein>
<dbReference type="InterPro" id="IPR035897">
    <property type="entry name" value="Toll_tir_struct_dom_sf"/>
</dbReference>
<gene>
    <name evidence="4" type="ORF">KI387_008844</name>
</gene>
<dbReference type="SUPFAM" id="SSF52200">
    <property type="entry name" value="Toll/Interleukin receptor TIR domain"/>
    <property type="match status" value="1"/>
</dbReference>
<keyword evidence="5" id="KW-1185">Reference proteome</keyword>
<sequence>MAESSSSRHVNVGRDPFTAIESHLEREPAFVSPRLYDVFINHRGPDVKETLAIRLHNSVQELGFRPFLDCQEIELGDSLSSTVKHAICSSLVHIAIFSETYADSPWCLAELTLMLKSKAKIIPVFYDVTPSHLRHMKEGGYVDSFVKYEEKGRYLTELQEWKASLKAASLISGCQFTKHNYHNDDMLCEEVVRAVLKELQTHKTKSLVVAKYPVGLDELAKEYERQFKMKMEEKVQRVGIFGMGGVGKTTLAKELFNLKRSEYDGSCFLFDVREASLNTELTSLQNKLLKDLVNEEHEKFQSVEEGKRHLKEYMERSRSLRFLIVVDDIDEVNQLDALLVTKDILNSASLVIVTTRDKSVLVRSGITLHFEMKEMGPDHGRQLFCWNAFCRPDPASGYEELVESFVEECKGLPLALEVLGGHVFGSIKHRWQLELEKVRKTLPGNIKQRLKISFDSLDREEKEVFLDIACFFIGKRKDMAMKIWNRSGWSDEHALETLKDKCLVVEFKMDNIWKMGNVGLRMHDHLRDLGRELADELSHPRRLWRPQQLQSLKSKGFRNILAQTKGNGVRCLNSIWDKSMKCRIKYFVGNSDDCVKTSTALLWLQFSGLSNKLTSIPSWIPLQNLQCLQIMDGNLERLLEKDAQAPFQLKELVFKRAFCDPADFTNTLGMYNHLESLVLSARPSFSPALIEGRSLSQSLGNLANLRRLVLTSEVVLQSTGMAPCASSLRTICMDDLDLVSKVSISGEQCPCIEFLRLESMYNLIELNLPKVATLNSLTVVRCSRLETISSNFDRLQCLERISLYECPQLQNISGIKKMQRLKYLELSALGQGVTWNCSQRLQILPSEFTIITDRAGDGVATALNANLFSNLIGAYAFHDIPVNERGYPVTSLQMAQPWSAIIICTVVKVPSKTGFTLTLRPHEKIRCSVDCIGEWMVTIVISDQKEMNRAPHCITNKYWIPNIWTTKKACMITINNGEECKILQIFKRIGRLYKRNT</sequence>
<feature type="domain" description="TIR" evidence="3">
    <location>
        <begin position="34"/>
        <end position="199"/>
    </location>
</feature>
<feature type="non-terminal residue" evidence="4">
    <location>
        <position position="997"/>
    </location>
</feature>
<dbReference type="PROSITE" id="PS50104">
    <property type="entry name" value="TIR"/>
    <property type="match status" value="1"/>
</dbReference>
<dbReference type="SMART" id="SM00255">
    <property type="entry name" value="TIR"/>
    <property type="match status" value="1"/>
</dbReference>
<dbReference type="PANTHER" id="PTHR11017">
    <property type="entry name" value="LEUCINE-RICH REPEAT-CONTAINING PROTEIN"/>
    <property type="match status" value="1"/>
</dbReference>